<keyword evidence="10" id="KW-1185">Reference proteome</keyword>
<feature type="transmembrane region" description="Helical" evidence="8">
    <location>
        <begin position="229"/>
        <end position="247"/>
    </location>
</feature>
<dbReference type="PROSITE" id="PS50262">
    <property type="entry name" value="G_PROTEIN_RECEP_F1_2"/>
    <property type="match status" value="1"/>
</dbReference>
<dbReference type="GO" id="GO:0004930">
    <property type="term" value="F:G protein-coupled receptor activity"/>
    <property type="evidence" value="ECO:0007669"/>
    <property type="project" value="UniProtKB-KW"/>
</dbReference>
<evidence type="ECO:0000256" key="1">
    <source>
        <dbReference type="ARBA" id="ARBA00004141"/>
    </source>
</evidence>
<sequence length="378" mass="43107">MLCHISYIIWHSDLVGYRFILHCRMFPVGMEVNATSPESYPEFKVADKLWKYCSPIMIVLGTIGNVFCIVTLLRKNLRRQTTVIYLVTLSVNDLVVLYSGLLRQWMLKAFDLDIRHLSEFSCKLHLWVVYLSLDSSAWILVVVTLERVALVWFPHASKSKCNKKVAAVILSSLVGTMMLINSHLLFGVGNVTTIKGNSTVLKICFYENQRYQDFFVNVWPWIDLAKFNALPFVIILIGNICIISNVIKNHRKVHRTVAPQGTQQRFKKLNSMSATLIVLNTAFLVSTTPISIYLAFYEKWTKNASFHDKARLQLAWAVVNLLMYSNNTLNFLLYCVSGGNFRKEIRHLCRGATQNTEATRATTLVRRSIAKQTLSAVG</sequence>
<dbReference type="GeneID" id="111128911"/>
<evidence type="ECO:0000256" key="6">
    <source>
        <dbReference type="ARBA" id="ARBA00023170"/>
    </source>
</evidence>
<evidence type="ECO:0000313" key="10">
    <source>
        <dbReference type="Proteomes" id="UP000694844"/>
    </source>
</evidence>
<dbReference type="OrthoDB" id="9983318at2759"/>
<dbReference type="PANTHER" id="PTHR24243:SF230">
    <property type="entry name" value="G-PROTEIN COUPLED RECEPTORS FAMILY 1 PROFILE DOMAIN-CONTAINING PROTEIN"/>
    <property type="match status" value="1"/>
</dbReference>
<feature type="transmembrane region" description="Helical" evidence="8">
    <location>
        <begin position="274"/>
        <end position="294"/>
    </location>
</feature>
<keyword evidence="7" id="KW-0807">Transducer</keyword>
<evidence type="ECO:0000256" key="2">
    <source>
        <dbReference type="ARBA" id="ARBA00022692"/>
    </source>
</evidence>
<dbReference type="Gene3D" id="1.20.1070.10">
    <property type="entry name" value="Rhodopsin 7-helix transmembrane proteins"/>
    <property type="match status" value="1"/>
</dbReference>
<feature type="transmembrane region" description="Helical" evidence="8">
    <location>
        <begin position="127"/>
        <end position="153"/>
    </location>
</feature>
<dbReference type="AlphaFoldDB" id="A0A8B8DQQ0"/>
<keyword evidence="4" id="KW-0297">G-protein coupled receptor</keyword>
<evidence type="ECO:0000256" key="7">
    <source>
        <dbReference type="ARBA" id="ARBA00023224"/>
    </source>
</evidence>
<organism evidence="10 11">
    <name type="scientific">Crassostrea virginica</name>
    <name type="common">Eastern oyster</name>
    <dbReference type="NCBI Taxonomy" id="6565"/>
    <lineage>
        <taxon>Eukaryota</taxon>
        <taxon>Metazoa</taxon>
        <taxon>Spiralia</taxon>
        <taxon>Lophotrochozoa</taxon>
        <taxon>Mollusca</taxon>
        <taxon>Bivalvia</taxon>
        <taxon>Autobranchia</taxon>
        <taxon>Pteriomorphia</taxon>
        <taxon>Ostreida</taxon>
        <taxon>Ostreoidea</taxon>
        <taxon>Ostreidae</taxon>
        <taxon>Crassostrea</taxon>
    </lineage>
</organism>
<reference evidence="11" key="1">
    <citation type="submission" date="2025-08" db="UniProtKB">
        <authorList>
            <consortium name="RefSeq"/>
        </authorList>
    </citation>
    <scope>IDENTIFICATION</scope>
    <source>
        <tissue evidence="11">Whole sample</tissue>
    </source>
</reference>
<name>A0A8B8DQQ0_CRAVI</name>
<protein>
    <submittedName>
        <fullName evidence="11">Thyrotropin-releasing hormone receptor-like isoform X1</fullName>
    </submittedName>
</protein>
<dbReference type="Pfam" id="PF00001">
    <property type="entry name" value="7tm_1"/>
    <property type="match status" value="1"/>
</dbReference>
<evidence type="ECO:0000256" key="5">
    <source>
        <dbReference type="ARBA" id="ARBA00023136"/>
    </source>
</evidence>
<dbReference type="SUPFAM" id="SSF81321">
    <property type="entry name" value="Family A G protein-coupled receptor-like"/>
    <property type="match status" value="1"/>
</dbReference>
<dbReference type="KEGG" id="cvn:111128911"/>
<feature type="transmembrane region" description="Helical" evidence="8">
    <location>
        <begin position="314"/>
        <end position="336"/>
    </location>
</feature>
<feature type="domain" description="G-protein coupled receptors family 1 profile" evidence="9">
    <location>
        <begin position="64"/>
        <end position="334"/>
    </location>
</feature>
<evidence type="ECO:0000256" key="8">
    <source>
        <dbReference type="SAM" id="Phobius"/>
    </source>
</evidence>
<gene>
    <name evidence="11" type="primary">LOC111128911</name>
</gene>
<keyword evidence="5 8" id="KW-0472">Membrane</keyword>
<feature type="transmembrane region" description="Helical" evidence="8">
    <location>
        <begin position="165"/>
        <end position="186"/>
    </location>
</feature>
<evidence type="ECO:0000259" key="9">
    <source>
        <dbReference type="PROSITE" id="PS50262"/>
    </source>
</evidence>
<dbReference type="PRINTS" id="PR00237">
    <property type="entry name" value="GPCRRHODOPSN"/>
</dbReference>
<dbReference type="InterPro" id="IPR017452">
    <property type="entry name" value="GPCR_Rhodpsn_7TM"/>
</dbReference>
<dbReference type="RefSeq" id="XP_022330572.1">
    <property type="nucleotide sequence ID" value="XM_022474864.1"/>
</dbReference>
<dbReference type="Proteomes" id="UP000694844">
    <property type="component" value="Chromosome 4"/>
</dbReference>
<evidence type="ECO:0000256" key="4">
    <source>
        <dbReference type="ARBA" id="ARBA00023040"/>
    </source>
</evidence>
<feature type="transmembrane region" description="Helical" evidence="8">
    <location>
        <begin position="85"/>
        <end position="107"/>
    </location>
</feature>
<keyword evidence="3 8" id="KW-1133">Transmembrane helix</keyword>
<dbReference type="GO" id="GO:0005886">
    <property type="term" value="C:plasma membrane"/>
    <property type="evidence" value="ECO:0007669"/>
    <property type="project" value="TreeGrafter"/>
</dbReference>
<dbReference type="PANTHER" id="PTHR24243">
    <property type="entry name" value="G-PROTEIN COUPLED RECEPTOR"/>
    <property type="match status" value="1"/>
</dbReference>
<comment type="subcellular location">
    <subcellularLocation>
        <location evidence="1">Membrane</location>
        <topology evidence="1">Multi-pass membrane protein</topology>
    </subcellularLocation>
</comment>
<accession>A0A8B8DQQ0</accession>
<evidence type="ECO:0000256" key="3">
    <source>
        <dbReference type="ARBA" id="ARBA00022989"/>
    </source>
</evidence>
<keyword evidence="6" id="KW-0675">Receptor</keyword>
<proteinExistence type="predicted"/>
<dbReference type="InterPro" id="IPR000276">
    <property type="entry name" value="GPCR_Rhodpsn"/>
</dbReference>
<keyword evidence="2 8" id="KW-0812">Transmembrane</keyword>
<feature type="transmembrane region" description="Helical" evidence="8">
    <location>
        <begin position="49"/>
        <end position="73"/>
    </location>
</feature>
<evidence type="ECO:0000313" key="11">
    <source>
        <dbReference type="RefSeq" id="XP_022330572.1"/>
    </source>
</evidence>